<keyword evidence="6 7" id="KW-0788">Thiol protease</keyword>
<proteinExistence type="inferred from homology"/>
<evidence type="ECO:0000256" key="8">
    <source>
        <dbReference type="RuleBase" id="RU361215"/>
    </source>
</evidence>
<dbReference type="FunFam" id="3.40.532.10:FF:000006">
    <property type="entry name" value="Ubiquitin carboxyl-terminal hydrolase"/>
    <property type="match status" value="1"/>
</dbReference>
<evidence type="ECO:0000256" key="9">
    <source>
        <dbReference type="SAM" id="MobiDB-lite"/>
    </source>
</evidence>
<evidence type="ECO:0000256" key="7">
    <source>
        <dbReference type="PROSITE-ProRule" id="PRU01393"/>
    </source>
</evidence>
<dbReference type="Proteomes" id="UP000239899">
    <property type="component" value="Unassembled WGS sequence"/>
</dbReference>
<reference evidence="11 12" key="1">
    <citation type="journal article" date="2018" name="Plant J.">
        <title>Genome sequences of Chlorella sorokiniana UTEX 1602 and Micractinium conductrix SAG 241.80: implications to maltose excretion by a green alga.</title>
        <authorList>
            <person name="Arriola M.B."/>
            <person name="Velmurugan N."/>
            <person name="Zhang Y."/>
            <person name="Plunkett M.H."/>
            <person name="Hondzo H."/>
            <person name="Barney B.M."/>
        </authorList>
    </citation>
    <scope>NUCLEOTIDE SEQUENCE [LARGE SCALE GENOMIC DNA]</scope>
    <source>
        <strain evidence="12">UTEX 1602</strain>
    </source>
</reference>
<organism evidence="11 12">
    <name type="scientific">Chlorella sorokiniana</name>
    <name type="common">Freshwater green alga</name>
    <dbReference type="NCBI Taxonomy" id="3076"/>
    <lineage>
        <taxon>Eukaryota</taxon>
        <taxon>Viridiplantae</taxon>
        <taxon>Chlorophyta</taxon>
        <taxon>core chlorophytes</taxon>
        <taxon>Trebouxiophyceae</taxon>
        <taxon>Chlorellales</taxon>
        <taxon>Chlorellaceae</taxon>
        <taxon>Chlorella clade</taxon>
        <taxon>Chlorella</taxon>
    </lineage>
</organism>
<evidence type="ECO:0000256" key="4">
    <source>
        <dbReference type="ARBA" id="ARBA00022786"/>
    </source>
</evidence>
<feature type="compositionally biased region" description="Low complexity" evidence="9">
    <location>
        <begin position="81"/>
        <end position="97"/>
    </location>
</feature>
<dbReference type="SUPFAM" id="SSF54001">
    <property type="entry name" value="Cysteine proteinases"/>
    <property type="match status" value="1"/>
</dbReference>
<dbReference type="GO" id="GO:0016579">
    <property type="term" value="P:protein deubiquitination"/>
    <property type="evidence" value="ECO:0007669"/>
    <property type="project" value="TreeGrafter"/>
</dbReference>
<dbReference type="Gene3D" id="3.40.532.10">
    <property type="entry name" value="Peptidase C12, ubiquitin carboxyl-terminal hydrolase"/>
    <property type="match status" value="1"/>
</dbReference>
<dbReference type="STRING" id="3076.A0A2P6TJM6"/>
<feature type="compositionally biased region" description="Basic residues" evidence="9">
    <location>
        <begin position="1"/>
        <end position="10"/>
    </location>
</feature>
<dbReference type="InterPro" id="IPR036959">
    <property type="entry name" value="Peptidase_C12_UCH_sf"/>
</dbReference>
<dbReference type="PROSITE" id="PS00140">
    <property type="entry name" value="UCH_1"/>
    <property type="match status" value="1"/>
</dbReference>
<protein>
    <recommendedName>
        <fullName evidence="8">Ubiquitin carboxyl-terminal hydrolase</fullName>
        <ecNumber evidence="8">3.4.19.12</ecNumber>
    </recommendedName>
</protein>
<keyword evidence="3 7" id="KW-0645">Protease</keyword>
<evidence type="ECO:0000313" key="12">
    <source>
        <dbReference type="Proteomes" id="UP000239899"/>
    </source>
</evidence>
<evidence type="ECO:0000256" key="6">
    <source>
        <dbReference type="ARBA" id="ARBA00022807"/>
    </source>
</evidence>
<evidence type="ECO:0000256" key="2">
    <source>
        <dbReference type="ARBA" id="ARBA00009326"/>
    </source>
</evidence>
<feature type="site" description="Transition state stabilizer" evidence="7">
    <location>
        <position position="741"/>
    </location>
</feature>
<dbReference type="PANTHER" id="PTHR10589">
    <property type="entry name" value="UBIQUITIN CARBOXYL-TERMINAL HYDROLASE"/>
    <property type="match status" value="1"/>
</dbReference>
<dbReference type="SUPFAM" id="SSF48452">
    <property type="entry name" value="TPR-like"/>
    <property type="match status" value="1"/>
</dbReference>
<dbReference type="GO" id="GO:0005737">
    <property type="term" value="C:cytoplasm"/>
    <property type="evidence" value="ECO:0007669"/>
    <property type="project" value="TreeGrafter"/>
</dbReference>
<feature type="compositionally biased region" description="Low complexity" evidence="9">
    <location>
        <begin position="56"/>
        <end position="71"/>
    </location>
</feature>
<dbReference type="Pfam" id="PF01088">
    <property type="entry name" value="Peptidase_C12"/>
    <property type="match status" value="1"/>
</dbReference>
<comment type="caution">
    <text evidence="11">The sequence shown here is derived from an EMBL/GenBank/DDBJ whole genome shotgun (WGS) entry which is preliminary data.</text>
</comment>
<dbReference type="EC" id="3.4.19.12" evidence="8"/>
<keyword evidence="5 7" id="KW-0378">Hydrolase</keyword>
<dbReference type="InterPro" id="IPR019734">
    <property type="entry name" value="TPR_rpt"/>
</dbReference>
<accession>A0A2P6TJM6</accession>
<evidence type="ECO:0000313" key="11">
    <source>
        <dbReference type="EMBL" id="PRW44287.1"/>
    </source>
</evidence>
<dbReference type="GO" id="GO:0006511">
    <property type="term" value="P:ubiquitin-dependent protein catabolic process"/>
    <property type="evidence" value="ECO:0007669"/>
    <property type="project" value="UniProtKB-UniRule"/>
</dbReference>
<evidence type="ECO:0000256" key="5">
    <source>
        <dbReference type="ARBA" id="ARBA00022801"/>
    </source>
</evidence>
<feature type="domain" description="UCH catalytic" evidence="10">
    <location>
        <begin position="656"/>
        <end position="885"/>
    </location>
</feature>
<feature type="active site" description="Proton donor" evidence="7">
    <location>
        <position position="825"/>
    </location>
</feature>
<dbReference type="Gene3D" id="1.25.40.10">
    <property type="entry name" value="Tetratricopeptide repeat domain"/>
    <property type="match status" value="1"/>
</dbReference>
<keyword evidence="12" id="KW-1185">Reference proteome</keyword>
<dbReference type="InterPro" id="IPR038765">
    <property type="entry name" value="Papain-like_cys_pep_sf"/>
</dbReference>
<sequence length="890" mass="92051">MLKALKKGIKKLGSSSKLQEAAGAPDEAAAAAVAAPPVPAPDSGHVHPPGLPRPPSSAAQQQPQPSQQHAQPPAPQPQPAPAGGLPAAAAAAESGPRPASPPLHEELGGGMVDYELVAGPLELDTADEAEAPTGASGSYSTPEAAACGAEQHPADRGEQLPSLCYGSGDQSGSLAAAAAAQEEAAAAGADGHSGGGDDSDAAAGEGSAAAAAAAAAGGEGEISEALAAMMYLTEDAEGNDDCVSVVSDALSDDQDYPDDISELSRALEALEGEALAGSSPGAPSGEASGALEDQLAERLGISPDADPSAFAQQMAKLYNNLGLKMMERRKHEEALGLLRKAEAVVENSSMWPGGAAVQKKRARMQAITCNNLGCLFKRRNMPQLALQHLQKALALEEAMGGSVQNRSSTHLNICAAFSALKRPKEALGHAERAIILLQRALWAHQLNFQDGLNMLVRQLAVPGAARALLGSANVLAMAYHNAAVEHEKLGRLREALVSFTRAYLVSSKCLGHKAPMTVNLSKALKAFQQRQARYLPTGAAHAARKAPSLATRGSAAAAQPKRTALTHSRPSKTAGAAKSGGSSSNLSKATLPLDKGRTTAGAGMGSRAPSASRLATVLQQQQQPGLLELAGGCQSAQKRKARGQRGEVAMAASHKKWVPLESNPDVLNDYAAKLGADLSLFRFCDVYGLDEELLAMVPKPVAAVLLLFPVTEATEAARKAEQEEIVAKGQEVSPSLVYMKQTIGNACGTIGLLHALANNRDTLSIADGSFLHQFLAATEGMSAAERGEYLEHPPQGAPDIDSIHQEAAQQGDTAAPPADEEVDLHFAAFVCREGALYELDGRKAAPINHGPCSPDQLLEEASRVVKTNFIERANSIQFNLIALAAADGDD</sequence>
<feature type="region of interest" description="Disordered" evidence="9">
    <location>
        <begin position="538"/>
        <end position="612"/>
    </location>
</feature>
<dbReference type="PRINTS" id="PR00707">
    <property type="entry name" value="UBCTHYDRLASE"/>
</dbReference>
<evidence type="ECO:0000259" key="10">
    <source>
        <dbReference type="PROSITE" id="PS52048"/>
    </source>
</evidence>
<dbReference type="InterPro" id="IPR057254">
    <property type="entry name" value="UCH_AS"/>
</dbReference>
<comment type="catalytic activity">
    <reaction evidence="1 7 8">
        <text>Thiol-dependent hydrolysis of ester, thioester, amide, peptide and isopeptide bonds formed by the C-terminal Gly of ubiquitin (a 76-residue protein attached to proteins as an intracellular targeting signal).</text>
        <dbReference type="EC" id="3.4.19.12"/>
    </reaction>
</comment>
<dbReference type="InterPro" id="IPR001578">
    <property type="entry name" value="Peptidase_C12_UCH"/>
</dbReference>
<feature type="compositionally biased region" description="Low complexity" evidence="9">
    <location>
        <begin position="11"/>
        <end position="35"/>
    </location>
</feature>
<name>A0A2P6TJM6_CHLSO</name>
<evidence type="ECO:0000256" key="3">
    <source>
        <dbReference type="ARBA" id="ARBA00022670"/>
    </source>
</evidence>
<dbReference type="AlphaFoldDB" id="A0A2P6TJM6"/>
<dbReference type="OrthoDB" id="427186at2759"/>
<dbReference type="SMART" id="SM00028">
    <property type="entry name" value="TPR"/>
    <property type="match status" value="4"/>
</dbReference>
<dbReference type="CDD" id="cd09616">
    <property type="entry name" value="Peptidase_C12_UCH_L1_L3"/>
    <property type="match status" value="1"/>
</dbReference>
<dbReference type="EMBL" id="LHPG02000013">
    <property type="protein sequence ID" value="PRW44287.1"/>
    <property type="molecule type" value="Genomic_DNA"/>
</dbReference>
<evidence type="ECO:0000256" key="1">
    <source>
        <dbReference type="ARBA" id="ARBA00000707"/>
    </source>
</evidence>
<feature type="region of interest" description="Disordered" evidence="9">
    <location>
        <begin position="1"/>
        <end position="203"/>
    </location>
</feature>
<comment type="similarity">
    <text evidence="2 7 8">Belongs to the peptidase C12 family.</text>
</comment>
<feature type="compositionally biased region" description="Low complexity" evidence="9">
    <location>
        <begin position="166"/>
        <end position="190"/>
    </location>
</feature>
<feature type="compositionally biased region" description="Low complexity" evidence="9">
    <location>
        <begin position="571"/>
        <end position="589"/>
    </location>
</feature>
<keyword evidence="4 7" id="KW-0833">Ubl conjugation pathway</keyword>
<feature type="site" description="Important for enzyme activity" evidence="7">
    <location>
        <position position="840"/>
    </location>
</feature>
<dbReference type="GO" id="GO:0004843">
    <property type="term" value="F:cysteine-type deubiquitinase activity"/>
    <property type="evidence" value="ECO:0007669"/>
    <property type="project" value="UniProtKB-UniRule"/>
</dbReference>
<feature type="active site" description="Nucleophile" evidence="7">
    <location>
        <position position="747"/>
    </location>
</feature>
<gene>
    <name evidence="11" type="ORF">C2E21_6693</name>
</gene>
<dbReference type="InterPro" id="IPR011990">
    <property type="entry name" value="TPR-like_helical_dom_sf"/>
</dbReference>
<dbReference type="PROSITE" id="PS52048">
    <property type="entry name" value="UCH_DOMAIN"/>
    <property type="match status" value="1"/>
</dbReference>
<dbReference type="PANTHER" id="PTHR10589:SF17">
    <property type="entry name" value="UBIQUITIN CARBOXYL-TERMINAL HYDROLASE"/>
    <property type="match status" value="1"/>
</dbReference>